<protein>
    <recommendedName>
        <fullName evidence="2">C2H2-type domain-containing protein</fullName>
    </recommendedName>
</protein>
<dbReference type="Gene3D" id="3.30.160.60">
    <property type="entry name" value="Classic Zinc Finger"/>
    <property type="match status" value="1"/>
</dbReference>
<proteinExistence type="predicted"/>
<dbReference type="EMBL" id="MN740634">
    <property type="protein sequence ID" value="QHU36300.1"/>
    <property type="molecule type" value="Genomic_DNA"/>
</dbReference>
<evidence type="ECO:0000313" key="3">
    <source>
        <dbReference type="EMBL" id="QHU36300.1"/>
    </source>
</evidence>
<feature type="domain" description="C2H2-type" evidence="2">
    <location>
        <begin position="13"/>
        <end position="35"/>
    </location>
</feature>
<dbReference type="InterPro" id="IPR036236">
    <property type="entry name" value="Znf_C2H2_sf"/>
</dbReference>
<evidence type="ECO:0000256" key="1">
    <source>
        <dbReference type="SAM" id="Coils"/>
    </source>
</evidence>
<feature type="coiled-coil region" evidence="1">
    <location>
        <begin position="102"/>
        <end position="129"/>
    </location>
</feature>
<dbReference type="InterPro" id="IPR013087">
    <property type="entry name" value="Znf_C2H2_type"/>
</dbReference>
<dbReference type="PROSITE" id="PS00028">
    <property type="entry name" value="ZINC_FINGER_C2H2_1"/>
    <property type="match status" value="1"/>
</dbReference>
<reference evidence="3" key="1">
    <citation type="journal article" date="2020" name="Nature">
        <title>Giant virus diversity and host interactions through global metagenomics.</title>
        <authorList>
            <person name="Schulz F."/>
            <person name="Roux S."/>
            <person name="Paez-Espino D."/>
            <person name="Jungbluth S."/>
            <person name="Walsh D.A."/>
            <person name="Denef V.J."/>
            <person name="McMahon K.D."/>
            <person name="Konstantinidis K.T."/>
            <person name="Eloe-Fadrosh E.A."/>
            <person name="Kyrpides N.C."/>
            <person name="Woyke T."/>
        </authorList>
    </citation>
    <scope>NUCLEOTIDE SEQUENCE</scope>
    <source>
        <strain evidence="3">GVMAG-S-1035124-57</strain>
    </source>
</reference>
<dbReference type="AlphaFoldDB" id="A0A6C0M0X9"/>
<dbReference type="SUPFAM" id="SSF57667">
    <property type="entry name" value="beta-beta-alpha zinc fingers"/>
    <property type="match status" value="1"/>
</dbReference>
<organism evidence="3">
    <name type="scientific">viral metagenome</name>
    <dbReference type="NCBI Taxonomy" id="1070528"/>
    <lineage>
        <taxon>unclassified sequences</taxon>
        <taxon>metagenomes</taxon>
        <taxon>organismal metagenomes</taxon>
    </lineage>
</organism>
<accession>A0A6C0M0X9</accession>
<evidence type="ECO:0000259" key="2">
    <source>
        <dbReference type="PROSITE" id="PS00028"/>
    </source>
</evidence>
<keyword evidence="1" id="KW-0175">Coiled coil</keyword>
<name>A0A6C0M0X9_9ZZZZ</name>
<sequence length="346" mass="40039">MEHSDDTPSRFECKMCNYSCTRKSSILQHYDTDRHKIKIKTSKNNACACGKTFELRSSLYNHKKSCKVAASNASSTNASTNASTNDDASMSLTVVEKEIAMVAKKTQEIADKNEELMDLKTMVQMLLNDRNTMCDKNHEIMSKNHEMMMKNQEVIREMTQQNQQLIQTIQEMTPKIGNGNIITTHNTQFNLNMFLNNECKDAIKLSDFVKTLKITLQDLEYTKTKGIVEGVSSIIVNNLKGMDVHKRPIHCTDLKRETMYVKTDEWVKDEDNSYVKKFIYMASCYQTRIIQQWMDAHPGWETKEKMHVEYQTICKELYKNIECDDSAHKKIIKAFIKEVHIPRTGI</sequence>